<name>A0A0U4E731_9BACI</name>
<evidence type="ECO:0008006" key="3">
    <source>
        <dbReference type="Google" id="ProtNLM"/>
    </source>
</evidence>
<keyword evidence="2" id="KW-1185">Reference proteome</keyword>
<dbReference type="Proteomes" id="UP000050331">
    <property type="component" value="Chromosome"/>
</dbReference>
<evidence type="ECO:0000313" key="1">
    <source>
        <dbReference type="EMBL" id="ALX48705.1"/>
    </source>
</evidence>
<dbReference type="EMBL" id="CP013862">
    <property type="protein sequence ID" value="ALX48705.1"/>
    <property type="molecule type" value="Genomic_DNA"/>
</dbReference>
<dbReference type="Pfam" id="PF08963">
    <property type="entry name" value="DUF1878"/>
    <property type="match status" value="1"/>
</dbReference>
<accession>A0A0U4E731</accession>
<dbReference type="OrthoDB" id="2353223at2"/>
<dbReference type="Gene3D" id="1.10.3750.10">
    <property type="entry name" value="YhaI-like"/>
    <property type="match status" value="1"/>
</dbReference>
<protein>
    <recommendedName>
        <fullName evidence="3">DUF1878 domain-containing protein</fullName>
    </recommendedName>
</protein>
<dbReference type="STRING" id="1472767.AOX59_08810"/>
<dbReference type="AlphaFoldDB" id="A0A0U4E731"/>
<dbReference type="InterPro" id="IPR035945">
    <property type="entry name" value="YhaI-like_sf"/>
</dbReference>
<reference evidence="1 2" key="1">
    <citation type="submission" date="2016-01" db="EMBL/GenBank/DDBJ databases">
        <title>Complete genome sequence of strain Lentibacillus amyloliquefaciens LAM0015T isolated from saline sediment.</title>
        <authorList>
            <person name="Wang J.-L."/>
            <person name="He M.-X."/>
        </authorList>
    </citation>
    <scope>NUCLEOTIDE SEQUENCE [LARGE SCALE GENOMIC DNA]</scope>
    <source>
        <strain evidence="1 2">LAM0015</strain>
    </source>
</reference>
<dbReference type="InterPro" id="IPR015058">
    <property type="entry name" value="DUF1878"/>
</dbReference>
<sequence>MNNGQNETINFHLQLLAKTIDLNQFPFTKMIIEQNITKSEYENLFYMLDELELQYQKQKEEGFLNFSSLLVQFAGMLNERFDPNTLVYALKKEGYYPSLMGEFISILEK</sequence>
<dbReference type="SUPFAM" id="SSF109915">
    <property type="entry name" value="Hypothetical protein YhaI"/>
    <property type="match status" value="1"/>
</dbReference>
<organism evidence="1 2">
    <name type="scientific">Lentibacillus amyloliquefaciens</name>
    <dbReference type="NCBI Taxonomy" id="1472767"/>
    <lineage>
        <taxon>Bacteria</taxon>
        <taxon>Bacillati</taxon>
        <taxon>Bacillota</taxon>
        <taxon>Bacilli</taxon>
        <taxon>Bacillales</taxon>
        <taxon>Bacillaceae</taxon>
        <taxon>Lentibacillus</taxon>
    </lineage>
</organism>
<evidence type="ECO:0000313" key="2">
    <source>
        <dbReference type="Proteomes" id="UP000050331"/>
    </source>
</evidence>
<proteinExistence type="predicted"/>
<gene>
    <name evidence="1" type="ORF">AOX59_08810</name>
</gene>
<dbReference type="KEGG" id="lao:AOX59_08810"/>
<dbReference type="RefSeq" id="WP_068444789.1">
    <property type="nucleotide sequence ID" value="NZ_CP013862.1"/>
</dbReference>